<organism evidence="8 9">
    <name type="scientific">Burkholderia cepacia</name>
    <name type="common">Pseudomonas cepacia</name>
    <dbReference type="NCBI Taxonomy" id="292"/>
    <lineage>
        <taxon>Bacteria</taxon>
        <taxon>Pseudomonadati</taxon>
        <taxon>Pseudomonadota</taxon>
        <taxon>Betaproteobacteria</taxon>
        <taxon>Burkholderiales</taxon>
        <taxon>Burkholderiaceae</taxon>
        <taxon>Burkholderia</taxon>
        <taxon>Burkholderia cepacia complex</taxon>
    </lineage>
</organism>
<dbReference type="SUPFAM" id="SSF46689">
    <property type="entry name" value="Homeodomain-like"/>
    <property type="match status" value="2"/>
</dbReference>
<dbReference type="InterPro" id="IPR020449">
    <property type="entry name" value="Tscrpt_reg_AraC-type_HTH"/>
</dbReference>
<protein>
    <submittedName>
        <fullName evidence="8">Transcriptional regulator</fullName>
    </submittedName>
</protein>
<dbReference type="InterPro" id="IPR058031">
    <property type="entry name" value="AAA_lid_NorR"/>
</dbReference>
<evidence type="ECO:0000313" key="9">
    <source>
        <dbReference type="Proteomes" id="UP000069001"/>
    </source>
</evidence>
<evidence type="ECO:0000256" key="1">
    <source>
        <dbReference type="ARBA" id="ARBA00022741"/>
    </source>
</evidence>
<dbReference type="Gene3D" id="1.10.10.60">
    <property type="entry name" value="Homeodomain-like"/>
    <property type="match status" value="1"/>
</dbReference>
<proteinExistence type="predicted"/>
<dbReference type="RefSeq" id="WP_059729878.1">
    <property type="nucleotide sequence ID" value="NZ_LOYH01000055.1"/>
</dbReference>
<dbReference type="AlphaFoldDB" id="A0A103ZJP1"/>
<dbReference type="EMBL" id="LOYH01000055">
    <property type="protein sequence ID" value="KVK81222.1"/>
    <property type="molecule type" value="Genomic_DNA"/>
</dbReference>
<evidence type="ECO:0000259" key="7">
    <source>
        <dbReference type="PROSITE" id="PS50045"/>
    </source>
</evidence>
<dbReference type="GO" id="GO:0003700">
    <property type="term" value="F:DNA-binding transcription factor activity"/>
    <property type="evidence" value="ECO:0007669"/>
    <property type="project" value="InterPro"/>
</dbReference>
<name>A0A103ZJP1_BURCE</name>
<keyword evidence="5" id="KW-0804">Transcription</keyword>
<feature type="domain" description="Sigma-54 factor interaction" evidence="7">
    <location>
        <begin position="139"/>
        <end position="343"/>
    </location>
</feature>
<dbReference type="PRINTS" id="PR00032">
    <property type="entry name" value="HTHARAC"/>
</dbReference>
<gene>
    <name evidence="8" type="ORF">WS90_15615</name>
</gene>
<comment type="caution">
    <text evidence="8">The sequence shown here is derived from an EMBL/GenBank/DDBJ whole genome shotgun (WGS) entry which is preliminary data.</text>
</comment>
<dbReference type="Pfam" id="PF25601">
    <property type="entry name" value="AAA_lid_14"/>
    <property type="match status" value="1"/>
</dbReference>
<evidence type="ECO:0000256" key="4">
    <source>
        <dbReference type="ARBA" id="ARBA00023125"/>
    </source>
</evidence>
<dbReference type="CDD" id="cd00009">
    <property type="entry name" value="AAA"/>
    <property type="match status" value="1"/>
</dbReference>
<feature type="domain" description="HTH araC/xylS-type" evidence="6">
    <location>
        <begin position="424"/>
        <end position="523"/>
    </location>
</feature>
<dbReference type="SMART" id="SM00342">
    <property type="entry name" value="HTH_ARAC"/>
    <property type="match status" value="1"/>
</dbReference>
<evidence type="ECO:0000313" key="8">
    <source>
        <dbReference type="EMBL" id="KVK81222.1"/>
    </source>
</evidence>
<reference evidence="8 9" key="1">
    <citation type="submission" date="2015-11" db="EMBL/GenBank/DDBJ databases">
        <title>Expanding the genomic diversity of Burkholderia species for the development of highly accurate diagnostics.</title>
        <authorList>
            <person name="Sahl J."/>
            <person name="Keim P."/>
            <person name="Wagner D."/>
        </authorList>
    </citation>
    <scope>NUCLEOTIDE SEQUENCE [LARGE SCALE GENOMIC DNA]</scope>
    <source>
        <strain evidence="8 9">MSMB1302</strain>
    </source>
</reference>
<keyword evidence="2" id="KW-0067">ATP-binding</keyword>
<keyword evidence="4" id="KW-0238">DNA-binding</keyword>
<dbReference type="PANTHER" id="PTHR32071">
    <property type="entry name" value="TRANSCRIPTIONAL REGULATORY PROTEIN"/>
    <property type="match status" value="1"/>
</dbReference>
<dbReference type="Pfam" id="PF14532">
    <property type="entry name" value="Sigma54_activ_2"/>
    <property type="match status" value="1"/>
</dbReference>
<dbReference type="GO" id="GO:0043565">
    <property type="term" value="F:sequence-specific DNA binding"/>
    <property type="evidence" value="ECO:0007669"/>
    <property type="project" value="InterPro"/>
</dbReference>
<dbReference type="PROSITE" id="PS01124">
    <property type="entry name" value="HTH_ARAC_FAMILY_2"/>
    <property type="match status" value="1"/>
</dbReference>
<evidence type="ECO:0000259" key="6">
    <source>
        <dbReference type="PROSITE" id="PS01124"/>
    </source>
</evidence>
<dbReference type="PROSITE" id="PS50045">
    <property type="entry name" value="SIGMA54_INTERACT_4"/>
    <property type="match status" value="1"/>
</dbReference>
<dbReference type="Proteomes" id="UP000069001">
    <property type="component" value="Unassembled WGS sequence"/>
</dbReference>
<evidence type="ECO:0000256" key="2">
    <source>
        <dbReference type="ARBA" id="ARBA00022840"/>
    </source>
</evidence>
<evidence type="ECO:0000256" key="3">
    <source>
        <dbReference type="ARBA" id="ARBA00023015"/>
    </source>
</evidence>
<dbReference type="SUPFAM" id="SSF52540">
    <property type="entry name" value="P-loop containing nucleoside triphosphate hydrolases"/>
    <property type="match status" value="1"/>
</dbReference>
<keyword evidence="3" id="KW-0805">Transcription regulation</keyword>
<dbReference type="Gene3D" id="3.40.50.300">
    <property type="entry name" value="P-loop containing nucleotide triphosphate hydrolases"/>
    <property type="match status" value="1"/>
</dbReference>
<dbReference type="Gene3D" id="1.10.8.60">
    <property type="match status" value="1"/>
</dbReference>
<evidence type="ECO:0000256" key="5">
    <source>
        <dbReference type="ARBA" id="ARBA00023163"/>
    </source>
</evidence>
<accession>A0A103ZJP1</accession>
<dbReference type="InterPro" id="IPR027417">
    <property type="entry name" value="P-loop_NTPase"/>
</dbReference>
<dbReference type="GO" id="GO:0005524">
    <property type="term" value="F:ATP binding"/>
    <property type="evidence" value="ECO:0007669"/>
    <property type="project" value="UniProtKB-KW"/>
</dbReference>
<dbReference type="Pfam" id="PF12833">
    <property type="entry name" value="HTH_18"/>
    <property type="match status" value="1"/>
</dbReference>
<sequence>MEAILQSVYRSYRTLPELIEPMMLALIGKLGVPAASIWLRDVGTLKLGYNGDTVDFVWVGDGSRGRDRHDLHDGDFARFAVIYAGEQIGELRLPEPDTSADADFRRELGTQFARWCALLSMRYEVQRWTRARLGRPLLLVGISKALQQMEVFVERASRSTLPVLLAGEFGTEKIPLAVALHCNGPRRDGPFIEVNCAEPVGEPAQWFKQAAGGTLFFNGIDELTPRLQSQLPQHMHSRLGQWLTVPDASEARVVASTTSNLRQQVEDGRFSRALLAELDFLSVSIPPLRTRTLDIAPLVVAALERHGHVADSKGSEALIAACEAYTWPENLFELERVIARLAVMADNMPISLEDIARHTPWMAPPSAGAHAGTPTLPERLKAEPAGVSAADEAASGALASLAHWAHCAVTRDAAALGHLHKALRKALLYLGEHYASAVSMDHLARHAHVSPSHLSYLFRHALNTTFKPLLRYIRIEKAKELLIRDNGIRITEVALSVGFGDLSHFEKSFRGIVGVSPREYRHAVT</sequence>
<dbReference type="InterPro" id="IPR018060">
    <property type="entry name" value="HTH_AraC"/>
</dbReference>
<dbReference type="InterPro" id="IPR009057">
    <property type="entry name" value="Homeodomain-like_sf"/>
</dbReference>
<keyword evidence="1" id="KW-0547">Nucleotide-binding</keyword>
<dbReference type="InterPro" id="IPR002078">
    <property type="entry name" value="Sigma_54_int"/>
</dbReference>